<evidence type="ECO:0000313" key="3">
    <source>
        <dbReference type="Proteomes" id="UP001301388"/>
    </source>
</evidence>
<accession>A0ABU5TPG1</accession>
<keyword evidence="1" id="KW-0732">Signal</keyword>
<gene>
    <name evidence="2" type="ORF">VB774_20000</name>
</gene>
<dbReference type="Proteomes" id="UP001301388">
    <property type="component" value="Unassembled WGS sequence"/>
</dbReference>
<dbReference type="EMBL" id="JAYGIE010000103">
    <property type="protein sequence ID" value="MEA5479916.1"/>
    <property type="molecule type" value="Genomic_DNA"/>
</dbReference>
<evidence type="ECO:0000313" key="2">
    <source>
        <dbReference type="EMBL" id="MEA5479916.1"/>
    </source>
</evidence>
<proteinExistence type="predicted"/>
<sequence>MVMNFLPCRKYAISGIVTVLVLSLPAIAQAETIFPAKRQIGVSQAMGVSGVTSVVSLSPMQSLNISFIKTGEIIKKVWLGNPSKVVMDYDSPLCKDGAKDSNCGATVINLRQLAQPIDLDMNLPASARGDLTSLTVITTGAGGLRNLYQFQLVLNVPTPDYSILEVVPDAQIPRLAPLTPTAPAQTNKTSLDF</sequence>
<comment type="caution">
    <text evidence="2">The sequence shown here is derived from an EMBL/GenBank/DDBJ whole genome shotgun (WGS) entry which is preliminary data.</text>
</comment>
<name>A0ABU5TPG1_9CYAN</name>
<feature type="chain" id="PRO_5047023554" evidence="1">
    <location>
        <begin position="31"/>
        <end position="193"/>
    </location>
</feature>
<reference evidence="2 3" key="1">
    <citation type="submission" date="2023-12" db="EMBL/GenBank/DDBJ databases">
        <title>Baltic Sea Cyanobacteria.</title>
        <authorList>
            <person name="Delbaje E."/>
            <person name="Fewer D.P."/>
            <person name="Shishido T.K."/>
        </authorList>
    </citation>
    <scope>NUCLEOTIDE SEQUENCE [LARGE SCALE GENOMIC DNA]</scope>
    <source>
        <strain evidence="2 3">UHCC 0370</strain>
    </source>
</reference>
<feature type="signal peptide" evidence="1">
    <location>
        <begin position="1"/>
        <end position="30"/>
    </location>
</feature>
<protein>
    <submittedName>
        <fullName evidence="2">Uncharacterized protein</fullName>
    </submittedName>
</protein>
<organism evidence="2 3">
    <name type="scientific">Pseudanabaena galeata UHCC 0370</name>
    <dbReference type="NCBI Taxonomy" id="3110310"/>
    <lineage>
        <taxon>Bacteria</taxon>
        <taxon>Bacillati</taxon>
        <taxon>Cyanobacteriota</taxon>
        <taxon>Cyanophyceae</taxon>
        <taxon>Pseudanabaenales</taxon>
        <taxon>Pseudanabaenaceae</taxon>
        <taxon>Pseudanabaena</taxon>
    </lineage>
</organism>
<keyword evidence="3" id="KW-1185">Reference proteome</keyword>
<evidence type="ECO:0000256" key="1">
    <source>
        <dbReference type="SAM" id="SignalP"/>
    </source>
</evidence>